<keyword evidence="5" id="KW-0597">Phosphoprotein</keyword>
<evidence type="ECO:0000256" key="4">
    <source>
        <dbReference type="ARBA" id="ARBA00022499"/>
    </source>
</evidence>
<dbReference type="AlphaFoldDB" id="A0A8T0XCK2"/>
<keyword evidence="9" id="KW-0539">Nucleus</keyword>
<dbReference type="GO" id="GO:0005737">
    <property type="term" value="C:cytoplasm"/>
    <property type="evidence" value="ECO:0007669"/>
    <property type="project" value="UniProtKB-SubCell"/>
</dbReference>
<dbReference type="PANTHER" id="PTHR31169:SF8">
    <property type="entry name" value="ZINC-FINGER DOMAIN OF MONOAMINE-OXIDASE A REPRESSOR R1 PROTEIN"/>
    <property type="match status" value="1"/>
</dbReference>
<dbReference type="GO" id="GO:0006355">
    <property type="term" value="P:regulation of DNA-templated transcription"/>
    <property type="evidence" value="ECO:0007669"/>
    <property type="project" value="InterPro"/>
</dbReference>
<feature type="non-terminal residue" evidence="12">
    <location>
        <position position="224"/>
    </location>
</feature>
<dbReference type="InterPro" id="IPR018866">
    <property type="entry name" value="Znf-4CXXC_R1"/>
</dbReference>
<dbReference type="GO" id="GO:0005634">
    <property type="term" value="C:nucleus"/>
    <property type="evidence" value="ECO:0007669"/>
    <property type="project" value="UniProtKB-SubCell"/>
</dbReference>
<feature type="domain" description="Zinc-finger" evidence="11">
    <location>
        <begin position="37"/>
        <end position="130"/>
    </location>
</feature>
<keyword evidence="3" id="KW-0963">Cytoplasm</keyword>
<protein>
    <recommendedName>
        <fullName evidence="11">Zinc-finger domain-containing protein</fullName>
    </recommendedName>
</protein>
<name>A0A8T0XCK2_PANVG</name>
<evidence type="ECO:0000259" key="11">
    <source>
        <dbReference type="Pfam" id="PF10497"/>
    </source>
</evidence>
<keyword evidence="13" id="KW-1185">Reference proteome</keyword>
<keyword evidence="8" id="KW-0804">Transcription</keyword>
<evidence type="ECO:0000313" key="13">
    <source>
        <dbReference type="Proteomes" id="UP000823388"/>
    </source>
</evidence>
<evidence type="ECO:0000256" key="6">
    <source>
        <dbReference type="ARBA" id="ARBA00022843"/>
    </source>
</evidence>
<evidence type="ECO:0000313" key="12">
    <source>
        <dbReference type="EMBL" id="KAG2657800.1"/>
    </source>
</evidence>
<organism evidence="12 13">
    <name type="scientific">Panicum virgatum</name>
    <name type="common">Blackwell switchgrass</name>
    <dbReference type="NCBI Taxonomy" id="38727"/>
    <lineage>
        <taxon>Eukaryota</taxon>
        <taxon>Viridiplantae</taxon>
        <taxon>Streptophyta</taxon>
        <taxon>Embryophyta</taxon>
        <taxon>Tracheophyta</taxon>
        <taxon>Spermatophyta</taxon>
        <taxon>Magnoliopsida</taxon>
        <taxon>Liliopsida</taxon>
        <taxon>Poales</taxon>
        <taxon>Poaceae</taxon>
        <taxon>PACMAD clade</taxon>
        <taxon>Panicoideae</taxon>
        <taxon>Panicodae</taxon>
        <taxon>Paniceae</taxon>
        <taxon>Panicinae</taxon>
        <taxon>Panicum</taxon>
        <taxon>Panicum sect. Hiantes</taxon>
    </lineage>
</organism>
<evidence type="ECO:0000256" key="9">
    <source>
        <dbReference type="ARBA" id="ARBA00023242"/>
    </source>
</evidence>
<reference evidence="12" key="1">
    <citation type="submission" date="2020-05" db="EMBL/GenBank/DDBJ databases">
        <title>WGS assembly of Panicum virgatum.</title>
        <authorList>
            <person name="Lovell J.T."/>
            <person name="Jenkins J."/>
            <person name="Shu S."/>
            <person name="Juenger T.E."/>
            <person name="Schmutz J."/>
        </authorList>
    </citation>
    <scope>NUCLEOTIDE SEQUENCE</scope>
    <source>
        <strain evidence="12">AP13</strain>
    </source>
</reference>
<evidence type="ECO:0000256" key="7">
    <source>
        <dbReference type="ARBA" id="ARBA00023015"/>
    </source>
</evidence>
<dbReference type="Proteomes" id="UP000823388">
    <property type="component" value="Chromosome 1K"/>
</dbReference>
<dbReference type="PANTHER" id="PTHR31169">
    <property type="entry name" value="OS05G0300700 PROTEIN"/>
    <property type="match status" value="1"/>
</dbReference>
<keyword evidence="6" id="KW-0832">Ubl conjugation</keyword>
<evidence type="ECO:0000256" key="3">
    <source>
        <dbReference type="ARBA" id="ARBA00022490"/>
    </source>
</evidence>
<accession>A0A8T0XCK2</accession>
<gene>
    <name evidence="12" type="ORF">PVAP13_1KG147800</name>
</gene>
<comment type="subcellular location">
    <subcellularLocation>
        <location evidence="2">Cytoplasm</location>
    </subcellularLocation>
    <subcellularLocation>
        <location evidence="1">Nucleus</location>
    </subcellularLocation>
</comment>
<evidence type="ECO:0000256" key="10">
    <source>
        <dbReference type="SAM" id="MobiDB-lite"/>
    </source>
</evidence>
<evidence type="ECO:0000256" key="8">
    <source>
        <dbReference type="ARBA" id="ARBA00023163"/>
    </source>
</evidence>
<evidence type="ECO:0000256" key="1">
    <source>
        <dbReference type="ARBA" id="ARBA00004123"/>
    </source>
</evidence>
<keyword evidence="4" id="KW-1017">Isopeptide bond</keyword>
<evidence type="ECO:0000256" key="2">
    <source>
        <dbReference type="ARBA" id="ARBA00004496"/>
    </source>
</evidence>
<sequence length="224" mass="24695">MAASSPKWNGHSGKENVTMPQPLEVMEPVAKNKRKRKSPGTTCHQCRQPTKHFVGACKAVRKKGRKGQCPIRYCSRCLLNRYGEEEVQAEQEDWICPKCRGHLRKNGEMPTGSLTHVAKVSGCTSVHDLLQKMPEDVAAAQALRSMSSEGKKIVKETNAIDLNAIVIPTQKRTTRYRVNNSLNPNAIESNIVQPKGSAVPNIAGAQLANEDVTVGPKFYKFLCS</sequence>
<keyword evidence="7" id="KW-0805">Transcription regulation</keyword>
<feature type="region of interest" description="Disordered" evidence="10">
    <location>
        <begin position="1"/>
        <end position="24"/>
    </location>
</feature>
<comment type="caution">
    <text evidence="12">The sequence shown here is derived from an EMBL/GenBank/DDBJ whole genome shotgun (WGS) entry which is preliminary data.</text>
</comment>
<proteinExistence type="predicted"/>
<dbReference type="EMBL" id="CM029037">
    <property type="protein sequence ID" value="KAG2657800.1"/>
    <property type="molecule type" value="Genomic_DNA"/>
</dbReference>
<evidence type="ECO:0000256" key="5">
    <source>
        <dbReference type="ARBA" id="ARBA00022553"/>
    </source>
</evidence>
<dbReference type="Pfam" id="PF10497">
    <property type="entry name" value="zf-4CXXC_R1"/>
    <property type="match status" value="1"/>
</dbReference>
<dbReference type="InterPro" id="IPR040221">
    <property type="entry name" value="CDCA7/CDA7L"/>
</dbReference>